<dbReference type="Gene3D" id="1.10.287.800">
    <property type="entry name" value="protein ne1242"/>
    <property type="match status" value="1"/>
</dbReference>
<dbReference type="RefSeq" id="WP_074592313.1">
    <property type="nucleotide sequence ID" value="NZ_FNBS01000015.1"/>
</dbReference>
<gene>
    <name evidence="1" type="ORF">SAMN04244560_00862</name>
</gene>
<dbReference type="Proteomes" id="UP000183404">
    <property type="component" value="Unassembled WGS sequence"/>
</dbReference>
<dbReference type="InterPro" id="IPR021618">
    <property type="entry name" value="DUF3232"/>
</dbReference>
<protein>
    <submittedName>
        <fullName evidence="1">Uncharacterized protein</fullName>
    </submittedName>
</protein>
<evidence type="ECO:0000313" key="2">
    <source>
        <dbReference type="Proteomes" id="UP000183404"/>
    </source>
</evidence>
<proteinExistence type="predicted"/>
<dbReference type="Pfam" id="PF11554">
    <property type="entry name" value="DUF3232"/>
    <property type="match status" value="1"/>
</dbReference>
<reference evidence="1 2" key="1">
    <citation type="submission" date="2016-10" db="EMBL/GenBank/DDBJ databases">
        <authorList>
            <person name="de Groot N.N."/>
        </authorList>
    </citation>
    <scope>NUCLEOTIDE SEQUENCE [LARGE SCALE GENOMIC DNA]</scope>
    <source>
        <strain evidence="1 2">DSM 569</strain>
    </source>
</reference>
<dbReference type="EMBL" id="FNBS01000015">
    <property type="protein sequence ID" value="SDF52419.1"/>
    <property type="molecule type" value="Genomic_DNA"/>
</dbReference>
<name>A0A1G7LTX1_THETY</name>
<organism evidence="1 2">
    <name type="scientific">Thermoanaerobacter thermohydrosulfuricus</name>
    <name type="common">Clostridium thermohydrosulfuricum</name>
    <dbReference type="NCBI Taxonomy" id="1516"/>
    <lineage>
        <taxon>Bacteria</taxon>
        <taxon>Bacillati</taxon>
        <taxon>Bacillota</taxon>
        <taxon>Clostridia</taxon>
        <taxon>Thermoanaerobacterales</taxon>
        <taxon>Thermoanaerobacteraceae</taxon>
        <taxon>Thermoanaerobacter</taxon>
    </lineage>
</organism>
<dbReference type="AlphaFoldDB" id="A0A1G7LTX1"/>
<evidence type="ECO:0000313" key="1">
    <source>
        <dbReference type="EMBL" id="SDF52419.1"/>
    </source>
</evidence>
<accession>A0A1G7LTX1</accession>
<sequence>MYKEMFRELSLKINDSDNPYKKDDLEIVEEYPNKCSYYIEKVVSMESAILIARFRMEPEDYRNYIMELDRSRKIAHDALIAETKILNKICQIYGYPEIYNGSFENRNEIAEFAKKIVDEFFEKRQRAV</sequence>